<keyword evidence="8 16" id="KW-0808">Transferase</keyword>
<evidence type="ECO:0000256" key="1">
    <source>
        <dbReference type="ARBA" id="ARBA00001206"/>
    </source>
</evidence>
<comment type="subunit">
    <text evidence="5 16">Homodimer.</text>
</comment>
<evidence type="ECO:0000313" key="18">
    <source>
        <dbReference type="Proteomes" id="UP000199561"/>
    </source>
</evidence>
<comment type="subcellular location">
    <subcellularLocation>
        <location evidence="3 16">Cytoplasm</location>
    </subcellularLocation>
</comment>
<feature type="binding site" evidence="16">
    <location>
        <position position="124"/>
    </location>
    <ligand>
        <name>ATP</name>
        <dbReference type="ChEBI" id="CHEBI:30616"/>
    </ligand>
</feature>
<comment type="function">
    <text evidence="16">Catalyzes the phosphorylation of pantothenate (Pan), the first step in CoA biosynthesis.</text>
</comment>
<evidence type="ECO:0000256" key="11">
    <source>
        <dbReference type="ARBA" id="ARBA00022840"/>
    </source>
</evidence>
<evidence type="ECO:0000256" key="6">
    <source>
        <dbReference type="ARBA" id="ARBA00012102"/>
    </source>
</evidence>
<feature type="active site" description="Proton acceptor" evidence="16">
    <location>
        <position position="101"/>
    </location>
</feature>
<evidence type="ECO:0000256" key="7">
    <source>
        <dbReference type="ARBA" id="ARBA00022490"/>
    </source>
</evidence>
<dbReference type="SUPFAM" id="SSF53067">
    <property type="entry name" value="Actin-like ATPase domain"/>
    <property type="match status" value="2"/>
</dbReference>
<evidence type="ECO:0000313" key="17">
    <source>
        <dbReference type="EMBL" id="SFL84867.1"/>
    </source>
</evidence>
<keyword evidence="9 16" id="KW-0547">Nucleotide-binding</keyword>
<evidence type="ECO:0000256" key="2">
    <source>
        <dbReference type="ARBA" id="ARBA00001958"/>
    </source>
</evidence>
<comment type="similarity">
    <text evidence="14 16">Belongs to the type III pantothenate kinase family.</text>
</comment>
<evidence type="ECO:0000256" key="14">
    <source>
        <dbReference type="ARBA" id="ARBA00038036"/>
    </source>
</evidence>
<keyword evidence="12 16" id="KW-0630">Potassium</keyword>
<feature type="binding site" evidence="16">
    <location>
        <begin position="99"/>
        <end position="102"/>
    </location>
    <ligand>
        <name>substrate</name>
    </ligand>
</feature>
<keyword evidence="18" id="KW-1185">Reference proteome</keyword>
<dbReference type="GO" id="GO:0005737">
    <property type="term" value="C:cytoplasm"/>
    <property type="evidence" value="ECO:0007669"/>
    <property type="project" value="UniProtKB-SubCell"/>
</dbReference>
<evidence type="ECO:0000256" key="15">
    <source>
        <dbReference type="ARBA" id="ARBA00040883"/>
    </source>
</evidence>
<dbReference type="EC" id="2.7.1.33" evidence="6 16"/>
<dbReference type="Proteomes" id="UP000199561">
    <property type="component" value="Unassembled WGS sequence"/>
</dbReference>
<dbReference type="EMBL" id="FOUF01000001">
    <property type="protein sequence ID" value="SFL84867.1"/>
    <property type="molecule type" value="Genomic_DNA"/>
</dbReference>
<evidence type="ECO:0000256" key="13">
    <source>
        <dbReference type="ARBA" id="ARBA00022993"/>
    </source>
</evidence>
<dbReference type="HAMAP" id="MF_01274">
    <property type="entry name" value="Pantothen_kinase_3"/>
    <property type="match status" value="1"/>
</dbReference>
<feature type="binding site" evidence="16">
    <location>
        <position position="92"/>
    </location>
    <ligand>
        <name>substrate</name>
    </ligand>
</feature>
<proteinExistence type="inferred from homology"/>
<evidence type="ECO:0000256" key="12">
    <source>
        <dbReference type="ARBA" id="ARBA00022958"/>
    </source>
</evidence>
<evidence type="ECO:0000256" key="10">
    <source>
        <dbReference type="ARBA" id="ARBA00022777"/>
    </source>
</evidence>
<comment type="caution">
    <text evidence="16">Lacks conserved residue(s) required for the propagation of feature annotation.</text>
</comment>
<dbReference type="GO" id="GO:0005524">
    <property type="term" value="F:ATP binding"/>
    <property type="evidence" value="ECO:0007669"/>
    <property type="project" value="UniProtKB-UniRule"/>
</dbReference>
<keyword evidence="13 16" id="KW-0173">Coenzyme A biosynthesis</keyword>
<gene>
    <name evidence="16" type="primary">coaX</name>
    <name evidence="17" type="ORF">SAMN05421880_101131</name>
</gene>
<keyword evidence="7 16" id="KW-0963">Cytoplasm</keyword>
<sequence length="251" mass="27189">MPYLLVIDSGNTTIKWGVHDGHGWYKQGRIAQTQRESLSAVWRLLPAPSSIVVSNVAGPSAESALRDVLSVWKIIPHWVTATPRQCGVVNQYMEPARLGCDRWAALIAAWNMKRQGCLVINVGTAMTVDVLSDHGEFYGGIILPGFASMKQSLTQQTALLTSAEGCFQAFPNTTHNAIHSGIIHALTGAIERMHALLLARLGHDRPLECVISGGGAALLRPHIKIPTIMIDYLVLEGLRVIAQETTPIASS</sequence>
<dbReference type="InterPro" id="IPR043129">
    <property type="entry name" value="ATPase_NBD"/>
</dbReference>
<organism evidence="17 18">
    <name type="scientific">Nitrosomonas nitrosa</name>
    <dbReference type="NCBI Taxonomy" id="52442"/>
    <lineage>
        <taxon>Bacteria</taxon>
        <taxon>Pseudomonadati</taxon>
        <taxon>Pseudomonadota</taxon>
        <taxon>Betaproteobacteria</taxon>
        <taxon>Nitrosomonadales</taxon>
        <taxon>Nitrosomonadaceae</taxon>
        <taxon>Nitrosomonas</taxon>
    </lineage>
</organism>
<evidence type="ECO:0000256" key="9">
    <source>
        <dbReference type="ARBA" id="ARBA00022741"/>
    </source>
</evidence>
<evidence type="ECO:0000256" key="16">
    <source>
        <dbReference type="HAMAP-Rule" id="MF_01274"/>
    </source>
</evidence>
<evidence type="ECO:0000256" key="5">
    <source>
        <dbReference type="ARBA" id="ARBA00011738"/>
    </source>
</evidence>
<dbReference type="PANTHER" id="PTHR34265">
    <property type="entry name" value="TYPE III PANTOTHENATE KINASE"/>
    <property type="match status" value="1"/>
</dbReference>
<keyword evidence="10 16" id="KW-0418">Kinase</keyword>
<comment type="cofactor">
    <cofactor evidence="16">
        <name>NH4(+)</name>
        <dbReference type="ChEBI" id="CHEBI:28938"/>
    </cofactor>
    <cofactor evidence="16">
        <name>K(+)</name>
        <dbReference type="ChEBI" id="CHEBI:29103"/>
    </cofactor>
    <text evidence="16">A monovalent cation. Ammonium or potassium.</text>
</comment>
<evidence type="ECO:0000256" key="3">
    <source>
        <dbReference type="ARBA" id="ARBA00004496"/>
    </source>
</evidence>
<evidence type="ECO:0000256" key="8">
    <source>
        <dbReference type="ARBA" id="ARBA00022679"/>
    </source>
</evidence>
<protein>
    <recommendedName>
        <fullName evidence="15 16">Type III pantothenate kinase</fullName>
        <ecNumber evidence="6 16">2.7.1.33</ecNumber>
    </recommendedName>
    <alternativeName>
        <fullName evidence="16">PanK-III</fullName>
    </alternativeName>
    <alternativeName>
        <fullName evidence="16">Pantothenic acid kinase</fullName>
    </alternativeName>
</protein>
<reference evidence="17 18" key="1">
    <citation type="submission" date="2016-10" db="EMBL/GenBank/DDBJ databases">
        <authorList>
            <person name="de Groot N.N."/>
        </authorList>
    </citation>
    <scope>NUCLEOTIDE SEQUENCE [LARGE SCALE GENOMIC DNA]</scope>
    <source>
        <strain evidence="17 18">Nm146</strain>
    </source>
</reference>
<dbReference type="AlphaFoldDB" id="A0A1I4L2G9"/>
<evidence type="ECO:0000256" key="4">
    <source>
        <dbReference type="ARBA" id="ARBA00005225"/>
    </source>
</evidence>
<dbReference type="NCBIfam" id="TIGR00671">
    <property type="entry name" value="baf"/>
    <property type="match status" value="1"/>
</dbReference>
<dbReference type="PANTHER" id="PTHR34265:SF1">
    <property type="entry name" value="TYPE III PANTOTHENATE KINASE"/>
    <property type="match status" value="1"/>
</dbReference>
<comment type="cofactor">
    <cofactor evidence="2">
        <name>K(+)</name>
        <dbReference type="ChEBI" id="CHEBI:29103"/>
    </cofactor>
</comment>
<comment type="pathway">
    <text evidence="4 16">Cofactor biosynthesis; coenzyme A biosynthesis; CoA from (R)-pantothenate: step 1/5.</text>
</comment>
<comment type="catalytic activity">
    <reaction evidence="1 16">
        <text>(R)-pantothenate + ATP = (R)-4'-phosphopantothenate + ADP + H(+)</text>
        <dbReference type="Rhea" id="RHEA:16373"/>
        <dbReference type="ChEBI" id="CHEBI:10986"/>
        <dbReference type="ChEBI" id="CHEBI:15378"/>
        <dbReference type="ChEBI" id="CHEBI:29032"/>
        <dbReference type="ChEBI" id="CHEBI:30616"/>
        <dbReference type="ChEBI" id="CHEBI:456216"/>
        <dbReference type="EC" id="2.7.1.33"/>
    </reaction>
</comment>
<keyword evidence="11 16" id="KW-0067">ATP-binding</keyword>
<dbReference type="UniPathway" id="UPA00241">
    <property type="reaction ID" value="UER00352"/>
</dbReference>
<dbReference type="Gene3D" id="3.30.420.40">
    <property type="match status" value="2"/>
</dbReference>
<feature type="binding site" evidence="16">
    <location>
        <position position="174"/>
    </location>
    <ligand>
        <name>substrate</name>
    </ligand>
</feature>
<feature type="binding site" evidence="16">
    <location>
        <begin position="8"/>
        <end position="15"/>
    </location>
    <ligand>
        <name>ATP</name>
        <dbReference type="ChEBI" id="CHEBI:30616"/>
    </ligand>
</feature>
<dbReference type="STRING" id="52442.SAMN05421880_101131"/>
<dbReference type="InterPro" id="IPR004619">
    <property type="entry name" value="Type_III_PanK"/>
</dbReference>
<dbReference type="GO" id="GO:0004594">
    <property type="term" value="F:pantothenate kinase activity"/>
    <property type="evidence" value="ECO:0007669"/>
    <property type="project" value="UniProtKB-UniRule"/>
</dbReference>
<dbReference type="Pfam" id="PF03309">
    <property type="entry name" value="Pan_kinase"/>
    <property type="match status" value="1"/>
</dbReference>
<dbReference type="RefSeq" id="WP_090665710.1">
    <property type="nucleotide sequence ID" value="NZ_FOUF01000001.1"/>
</dbReference>
<name>A0A1I4L2G9_9PROT</name>
<dbReference type="GO" id="GO:0015937">
    <property type="term" value="P:coenzyme A biosynthetic process"/>
    <property type="evidence" value="ECO:0007669"/>
    <property type="project" value="UniProtKB-UniRule"/>
</dbReference>
<accession>A0A1I4L2G9</accession>
<dbReference type="CDD" id="cd24015">
    <property type="entry name" value="ASKHA_NBD_PanK-III"/>
    <property type="match status" value="1"/>
</dbReference>